<sequence length="135" mass="16239">MNLRTTFLYMSVFIVVSSAYRLSRFQSHKNEGDPWEREENPDRDFLYRNLGVLNYNVLETPQVTPPPPRPYVGPKNGKYKYKYWKKRPNRRRPQETSESESDDEKESVETEKKRFSDVMRPPSQRWILYGKTMLI</sequence>
<gene>
    <name evidence="3" type="ORF">pdam_00002994</name>
</gene>
<evidence type="ECO:0000256" key="1">
    <source>
        <dbReference type="SAM" id="MobiDB-lite"/>
    </source>
</evidence>
<organism evidence="3 4">
    <name type="scientific">Pocillopora damicornis</name>
    <name type="common">Cauliflower coral</name>
    <name type="synonym">Millepora damicornis</name>
    <dbReference type="NCBI Taxonomy" id="46731"/>
    <lineage>
        <taxon>Eukaryota</taxon>
        <taxon>Metazoa</taxon>
        <taxon>Cnidaria</taxon>
        <taxon>Anthozoa</taxon>
        <taxon>Hexacorallia</taxon>
        <taxon>Scleractinia</taxon>
        <taxon>Astrocoeniina</taxon>
        <taxon>Pocilloporidae</taxon>
        <taxon>Pocillopora</taxon>
    </lineage>
</organism>
<feature type="compositionally biased region" description="Acidic residues" evidence="1">
    <location>
        <begin position="97"/>
        <end position="106"/>
    </location>
</feature>
<dbReference type="AlphaFoldDB" id="A0A3M6U7Z1"/>
<dbReference type="EMBL" id="RCHS01002083">
    <property type="protein sequence ID" value="RMX49679.1"/>
    <property type="molecule type" value="Genomic_DNA"/>
</dbReference>
<feature type="signal peptide" evidence="2">
    <location>
        <begin position="1"/>
        <end position="19"/>
    </location>
</feature>
<reference evidence="3 4" key="1">
    <citation type="journal article" date="2018" name="Sci. Rep.">
        <title>Comparative analysis of the Pocillopora damicornis genome highlights role of immune system in coral evolution.</title>
        <authorList>
            <person name="Cunning R."/>
            <person name="Bay R.A."/>
            <person name="Gillette P."/>
            <person name="Baker A.C."/>
            <person name="Traylor-Knowles N."/>
        </authorList>
    </citation>
    <scope>NUCLEOTIDE SEQUENCE [LARGE SCALE GENOMIC DNA]</scope>
    <source>
        <strain evidence="3">RSMAS</strain>
        <tissue evidence="3">Whole animal</tissue>
    </source>
</reference>
<evidence type="ECO:0000256" key="2">
    <source>
        <dbReference type="SAM" id="SignalP"/>
    </source>
</evidence>
<evidence type="ECO:0000313" key="3">
    <source>
        <dbReference type="EMBL" id="RMX49679.1"/>
    </source>
</evidence>
<name>A0A3M6U7Z1_POCDA</name>
<accession>A0A3M6U7Z1</accession>
<keyword evidence="2" id="KW-0732">Signal</keyword>
<comment type="caution">
    <text evidence="3">The sequence shown here is derived from an EMBL/GenBank/DDBJ whole genome shotgun (WGS) entry which is preliminary data.</text>
</comment>
<evidence type="ECO:0000313" key="4">
    <source>
        <dbReference type="Proteomes" id="UP000275408"/>
    </source>
</evidence>
<proteinExistence type="predicted"/>
<dbReference type="Proteomes" id="UP000275408">
    <property type="component" value="Unassembled WGS sequence"/>
</dbReference>
<feature type="chain" id="PRO_5018037648" evidence="2">
    <location>
        <begin position="20"/>
        <end position="135"/>
    </location>
</feature>
<keyword evidence="4" id="KW-1185">Reference proteome</keyword>
<feature type="region of interest" description="Disordered" evidence="1">
    <location>
        <begin position="58"/>
        <end position="119"/>
    </location>
</feature>
<feature type="compositionally biased region" description="Basic and acidic residues" evidence="1">
    <location>
        <begin position="107"/>
        <end position="117"/>
    </location>
</feature>
<feature type="compositionally biased region" description="Basic residues" evidence="1">
    <location>
        <begin position="77"/>
        <end position="91"/>
    </location>
</feature>
<protein>
    <submittedName>
        <fullName evidence="3">Uncharacterized protein</fullName>
    </submittedName>
</protein>